<feature type="chain" id="PRO_5043472726" description="Secreted protein" evidence="1">
    <location>
        <begin position="22"/>
        <end position="104"/>
    </location>
</feature>
<evidence type="ECO:0000313" key="3">
    <source>
        <dbReference type="Proteomes" id="UP000762676"/>
    </source>
</evidence>
<dbReference type="AlphaFoldDB" id="A0AAV4I2P8"/>
<dbReference type="EMBL" id="BMAT01013036">
    <property type="protein sequence ID" value="GFS04549.1"/>
    <property type="molecule type" value="Genomic_DNA"/>
</dbReference>
<dbReference type="Proteomes" id="UP000762676">
    <property type="component" value="Unassembled WGS sequence"/>
</dbReference>
<feature type="signal peptide" evidence="1">
    <location>
        <begin position="1"/>
        <end position="21"/>
    </location>
</feature>
<sequence length="104" mass="11674">MTLLFFCFDFFVLCINRTTSCFLYRLPECLLNVSWLYGALYDAARGTDHYQMRSRSKDLSGFSLAASSHRVSCRQVTSSGKVIPPCPALPGQCCTGTIKVQYLQ</sequence>
<proteinExistence type="predicted"/>
<gene>
    <name evidence="2" type="ORF">ElyMa_006497600</name>
</gene>
<name>A0AAV4I2P8_9GAST</name>
<protein>
    <recommendedName>
        <fullName evidence="4">Secreted protein</fullName>
    </recommendedName>
</protein>
<reference evidence="2 3" key="1">
    <citation type="journal article" date="2021" name="Elife">
        <title>Chloroplast acquisition without the gene transfer in kleptoplastic sea slugs, Plakobranchus ocellatus.</title>
        <authorList>
            <person name="Maeda T."/>
            <person name="Takahashi S."/>
            <person name="Yoshida T."/>
            <person name="Shimamura S."/>
            <person name="Takaki Y."/>
            <person name="Nagai Y."/>
            <person name="Toyoda A."/>
            <person name="Suzuki Y."/>
            <person name="Arimoto A."/>
            <person name="Ishii H."/>
            <person name="Satoh N."/>
            <person name="Nishiyama T."/>
            <person name="Hasebe M."/>
            <person name="Maruyama T."/>
            <person name="Minagawa J."/>
            <person name="Obokata J."/>
            <person name="Shigenobu S."/>
        </authorList>
    </citation>
    <scope>NUCLEOTIDE SEQUENCE [LARGE SCALE GENOMIC DNA]</scope>
</reference>
<keyword evidence="3" id="KW-1185">Reference proteome</keyword>
<organism evidence="2 3">
    <name type="scientific">Elysia marginata</name>
    <dbReference type="NCBI Taxonomy" id="1093978"/>
    <lineage>
        <taxon>Eukaryota</taxon>
        <taxon>Metazoa</taxon>
        <taxon>Spiralia</taxon>
        <taxon>Lophotrochozoa</taxon>
        <taxon>Mollusca</taxon>
        <taxon>Gastropoda</taxon>
        <taxon>Heterobranchia</taxon>
        <taxon>Euthyneura</taxon>
        <taxon>Panpulmonata</taxon>
        <taxon>Sacoglossa</taxon>
        <taxon>Placobranchoidea</taxon>
        <taxon>Plakobranchidae</taxon>
        <taxon>Elysia</taxon>
    </lineage>
</organism>
<accession>A0AAV4I2P8</accession>
<evidence type="ECO:0000256" key="1">
    <source>
        <dbReference type="SAM" id="SignalP"/>
    </source>
</evidence>
<comment type="caution">
    <text evidence="2">The sequence shown here is derived from an EMBL/GenBank/DDBJ whole genome shotgun (WGS) entry which is preliminary data.</text>
</comment>
<evidence type="ECO:0008006" key="4">
    <source>
        <dbReference type="Google" id="ProtNLM"/>
    </source>
</evidence>
<keyword evidence="1" id="KW-0732">Signal</keyword>
<evidence type="ECO:0000313" key="2">
    <source>
        <dbReference type="EMBL" id="GFS04549.1"/>
    </source>
</evidence>